<keyword evidence="3" id="KW-0813">Transport</keyword>
<keyword evidence="4 7" id="KW-0812">Transmembrane</keyword>
<dbReference type="PROSITE" id="PS00216">
    <property type="entry name" value="SUGAR_TRANSPORT_1"/>
    <property type="match status" value="2"/>
</dbReference>
<dbReference type="GO" id="GO:0005351">
    <property type="term" value="F:carbohydrate:proton symporter activity"/>
    <property type="evidence" value="ECO:0007669"/>
    <property type="project" value="TreeGrafter"/>
</dbReference>
<evidence type="ECO:0000256" key="6">
    <source>
        <dbReference type="ARBA" id="ARBA00023136"/>
    </source>
</evidence>
<dbReference type="Pfam" id="PF00083">
    <property type="entry name" value="Sugar_tr"/>
    <property type="match status" value="2"/>
</dbReference>
<keyword evidence="5 7" id="KW-1133">Transmembrane helix</keyword>
<dbReference type="AlphaFoldDB" id="E9EA24"/>
<dbReference type="eggNOG" id="KOG0254">
    <property type="taxonomic scope" value="Eukaryota"/>
</dbReference>
<proteinExistence type="inferred from homology"/>
<comment type="similarity">
    <text evidence="2">Belongs to the major facilitator superfamily. Sugar transporter (TC 2.A.1.1) family.</text>
</comment>
<evidence type="ECO:0000256" key="4">
    <source>
        <dbReference type="ARBA" id="ARBA00022692"/>
    </source>
</evidence>
<keyword evidence="10" id="KW-1185">Reference proteome</keyword>
<feature type="transmembrane region" description="Helical" evidence="7">
    <location>
        <begin position="341"/>
        <end position="361"/>
    </location>
</feature>
<reference evidence="9 10" key="1">
    <citation type="journal article" date="2011" name="PLoS Genet.">
        <title>Genome sequencing and comparative transcriptomics of the model entomopathogenic fungi Metarhizium anisopliae and M. acridum.</title>
        <authorList>
            <person name="Gao Q."/>
            <person name="Jin K."/>
            <person name="Ying S.H."/>
            <person name="Zhang Y."/>
            <person name="Xiao G."/>
            <person name="Shang Y."/>
            <person name="Duan Z."/>
            <person name="Hu X."/>
            <person name="Xie X.Q."/>
            <person name="Zhou G."/>
            <person name="Peng G."/>
            <person name="Luo Z."/>
            <person name="Huang W."/>
            <person name="Wang B."/>
            <person name="Fang W."/>
            <person name="Wang S."/>
            <person name="Zhong Y."/>
            <person name="Ma L.J."/>
            <person name="St Leger R.J."/>
            <person name="Zhao G.P."/>
            <person name="Pei Y."/>
            <person name="Feng M.G."/>
            <person name="Xia Y."/>
            <person name="Wang C."/>
        </authorList>
    </citation>
    <scope>NUCLEOTIDE SEQUENCE [LARGE SCALE GENOMIC DNA]</scope>
    <source>
        <strain evidence="9 10">CQMa 102</strain>
    </source>
</reference>
<dbReference type="InterPro" id="IPR020846">
    <property type="entry name" value="MFS_dom"/>
</dbReference>
<sequence>MVFAKILRGIVRNDAMRTDPDQIYNAKVLALVCSACFGGMLFGWDTGAIGGVLAMDQTSERFGYLHRSKTDKSNLDQNIVSTLQAGCFAACLVTFWFADRFGRRWSLIGAGVITVIGVVFQAASAIDGTLAVMYVGRFIAGLGVGAASTLTPLLPADSEYVSGEIQEMVDQLDYERRLMGDATFKSLMKEMWLVPANRRRAVISILLMICQQLTGVNAINYYAPQIFTNLGMNGTDSSLFATGVYGIVKTIAVCLFLLFVADSLGRRKSLLYTSPMLVIVLFIIGIYGRVQPPVTGEPVTAFGYVAMACIYLWAAIFQFGWGPACWILVSEIPSARLRAANVAIGAGTQWLFNFVMARTVLTMQNTMGYKGYGMFFMFGSFDILMGLFVFFFVPETKGLSLEKMDELFGMNETVKQLDAEPETGRPVSVHEDRATKT</sequence>
<organism evidence="10">
    <name type="scientific">Metarhizium acridum (strain CQMa 102)</name>
    <dbReference type="NCBI Taxonomy" id="655827"/>
    <lineage>
        <taxon>Eukaryota</taxon>
        <taxon>Fungi</taxon>
        <taxon>Dikarya</taxon>
        <taxon>Ascomycota</taxon>
        <taxon>Pezizomycotina</taxon>
        <taxon>Sordariomycetes</taxon>
        <taxon>Hypocreomycetidae</taxon>
        <taxon>Hypocreales</taxon>
        <taxon>Clavicipitaceae</taxon>
        <taxon>Metarhizium</taxon>
    </lineage>
</organism>
<dbReference type="PANTHER" id="PTHR48022">
    <property type="entry name" value="PLASTIDIC GLUCOSE TRANSPORTER 4"/>
    <property type="match status" value="1"/>
</dbReference>
<name>E9EA24_METAQ</name>
<dbReference type="InterPro" id="IPR003663">
    <property type="entry name" value="Sugar/inositol_transpt"/>
</dbReference>
<evidence type="ECO:0000313" key="9">
    <source>
        <dbReference type="EMBL" id="EFY87274.1"/>
    </source>
</evidence>
<dbReference type="SUPFAM" id="SSF103473">
    <property type="entry name" value="MFS general substrate transporter"/>
    <property type="match status" value="1"/>
</dbReference>
<evidence type="ECO:0000256" key="2">
    <source>
        <dbReference type="ARBA" id="ARBA00010992"/>
    </source>
</evidence>
<accession>E9EA24</accession>
<dbReference type="Proteomes" id="UP000002499">
    <property type="component" value="Unassembled WGS sequence"/>
</dbReference>
<evidence type="ECO:0000259" key="8">
    <source>
        <dbReference type="PROSITE" id="PS50850"/>
    </source>
</evidence>
<dbReference type="InParanoid" id="E9EA24"/>
<evidence type="ECO:0000256" key="7">
    <source>
        <dbReference type="SAM" id="Phobius"/>
    </source>
</evidence>
<dbReference type="PROSITE" id="PS50850">
    <property type="entry name" value="MFS"/>
    <property type="match status" value="1"/>
</dbReference>
<dbReference type="EMBL" id="GL698530">
    <property type="protein sequence ID" value="EFY87274.1"/>
    <property type="molecule type" value="Genomic_DNA"/>
</dbReference>
<feature type="transmembrane region" description="Helical" evidence="7">
    <location>
        <begin position="105"/>
        <end position="126"/>
    </location>
</feature>
<feature type="transmembrane region" description="Helical" evidence="7">
    <location>
        <begin position="243"/>
        <end position="261"/>
    </location>
</feature>
<dbReference type="PRINTS" id="PR00171">
    <property type="entry name" value="SUGRTRNSPORT"/>
</dbReference>
<dbReference type="InterPro" id="IPR036259">
    <property type="entry name" value="MFS_trans_sf"/>
</dbReference>
<feature type="transmembrane region" description="Helical" evidence="7">
    <location>
        <begin position="201"/>
        <end position="223"/>
    </location>
</feature>
<feature type="domain" description="Major facilitator superfamily (MFS) profile" evidence="8">
    <location>
        <begin position="1"/>
        <end position="397"/>
    </location>
</feature>
<feature type="transmembrane region" description="Helical" evidence="7">
    <location>
        <begin position="26"/>
        <end position="44"/>
    </location>
</feature>
<dbReference type="OrthoDB" id="508119at2759"/>
<dbReference type="InterPro" id="IPR005828">
    <property type="entry name" value="MFS_sugar_transport-like"/>
</dbReference>
<dbReference type="InterPro" id="IPR005829">
    <property type="entry name" value="Sugar_transporter_CS"/>
</dbReference>
<feature type="transmembrane region" description="Helical" evidence="7">
    <location>
        <begin position="373"/>
        <end position="393"/>
    </location>
</feature>
<evidence type="ECO:0000256" key="5">
    <source>
        <dbReference type="ARBA" id="ARBA00022989"/>
    </source>
</evidence>
<dbReference type="GO" id="GO:0016020">
    <property type="term" value="C:membrane"/>
    <property type="evidence" value="ECO:0007669"/>
    <property type="project" value="UniProtKB-SubCell"/>
</dbReference>
<feature type="transmembrane region" description="Helical" evidence="7">
    <location>
        <begin position="270"/>
        <end position="290"/>
    </location>
</feature>
<feature type="transmembrane region" description="Helical" evidence="7">
    <location>
        <begin position="302"/>
        <end position="329"/>
    </location>
</feature>
<gene>
    <name evidence="9" type="ORF">MAC_06722</name>
</gene>
<feature type="transmembrane region" description="Helical" evidence="7">
    <location>
        <begin position="132"/>
        <end position="154"/>
    </location>
</feature>
<dbReference type="Gene3D" id="1.20.1250.20">
    <property type="entry name" value="MFS general substrate transporter like domains"/>
    <property type="match status" value="2"/>
</dbReference>
<dbReference type="HOGENOM" id="CLU_001265_30_12_1"/>
<feature type="transmembrane region" description="Helical" evidence="7">
    <location>
        <begin position="79"/>
        <end position="98"/>
    </location>
</feature>
<dbReference type="OMA" id="WVNYGCL"/>
<protein>
    <submittedName>
        <fullName evidence="9">MFS quinate transporter, putative</fullName>
    </submittedName>
</protein>
<keyword evidence="6 7" id="KW-0472">Membrane</keyword>
<evidence type="ECO:0000256" key="1">
    <source>
        <dbReference type="ARBA" id="ARBA00004141"/>
    </source>
</evidence>
<evidence type="ECO:0000313" key="10">
    <source>
        <dbReference type="Proteomes" id="UP000002499"/>
    </source>
</evidence>
<dbReference type="PANTHER" id="PTHR48022:SF21">
    <property type="entry name" value="QUINATE TRANSPORTER, PUTATIVE (AFU_ORTHOLOGUE AFUA_6G06960)-RELATED"/>
    <property type="match status" value="1"/>
</dbReference>
<evidence type="ECO:0000256" key="3">
    <source>
        <dbReference type="ARBA" id="ARBA00022448"/>
    </source>
</evidence>
<comment type="subcellular location">
    <subcellularLocation>
        <location evidence="1">Membrane</location>
        <topology evidence="1">Multi-pass membrane protein</topology>
    </subcellularLocation>
</comment>
<dbReference type="InterPro" id="IPR050360">
    <property type="entry name" value="MFS_Sugar_Transporters"/>
</dbReference>